<gene>
    <name evidence="10" type="ORF">Desaf_1391</name>
</gene>
<reference evidence="10 11" key="1">
    <citation type="journal article" date="2011" name="J. Bacteriol.">
        <title>Genome sequence of the mercury-methylating and pleomorphic Desulfovibrio africanus Strain Walvis Bay.</title>
        <authorList>
            <person name="Brown S.D."/>
            <person name="Wall J.D."/>
            <person name="Kucken A.M."/>
            <person name="Gilmour C.C."/>
            <person name="Podar M."/>
            <person name="Brandt C.C."/>
            <person name="Teshima H."/>
            <person name="Detter J.C."/>
            <person name="Han C.S."/>
            <person name="Land M.L."/>
            <person name="Lucas S."/>
            <person name="Han J."/>
            <person name="Pennacchio L."/>
            <person name="Nolan M."/>
            <person name="Pitluck S."/>
            <person name="Woyke T."/>
            <person name="Goodwin L."/>
            <person name="Palumbo A.V."/>
            <person name="Elias D.A."/>
        </authorList>
    </citation>
    <scope>NUCLEOTIDE SEQUENCE [LARGE SCALE GENOMIC DNA]</scope>
    <source>
        <strain evidence="10 11">Walvis Bay</strain>
    </source>
</reference>
<comment type="similarity">
    <text evidence="1">Belongs to the ATP-dependent AMP-binding enzyme family.</text>
</comment>
<dbReference type="InterPro" id="IPR000873">
    <property type="entry name" value="AMP-dep_synth/lig_dom"/>
</dbReference>
<dbReference type="Gene3D" id="3.40.50.12780">
    <property type="entry name" value="N-terminal domain of ligase-like"/>
    <property type="match status" value="1"/>
</dbReference>
<evidence type="ECO:0000313" key="11">
    <source>
        <dbReference type="Proteomes" id="UP000007844"/>
    </source>
</evidence>
<dbReference type="PANTHER" id="PTHR24095:SF14">
    <property type="entry name" value="ACETYL-COENZYME A SYNTHETASE 1"/>
    <property type="match status" value="1"/>
</dbReference>
<evidence type="ECO:0000259" key="7">
    <source>
        <dbReference type="Pfam" id="PF00501"/>
    </source>
</evidence>
<dbReference type="NCBIfam" id="TIGR02188">
    <property type="entry name" value="Ac_CoA_lig_AcsA"/>
    <property type="match status" value="1"/>
</dbReference>
<dbReference type="GO" id="GO:0005524">
    <property type="term" value="F:ATP binding"/>
    <property type="evidence" value="ECO:0007669"/>
    <property type="project" value="UniProtKB-KW"/>
</dbReference>
<evidence type="ECO:0000256" key="2">
    <source>
        <dbReference type="ARBA" id="ARBA00022598"/>
    </source>
</evidence>
<dbReference type="RefSeq" id="WP_014259518.1">
    <property type="nucleotide sequence ID" value="NC_016629.1"/>
</dbReference>
<dbReference type="InterPro" id="IPR020845">
    <property type="entry name" value="AMP-binding_CS"/>
</dbReference>
<feature type="domain" description="AMP-binding enzyme C-terminal" evidence="8">
    <location>
        <begin position="537"/>
        <end position="615"/>
    </location>
</feature>
<dbReference type="InterPro" id="IPR045851">
    <property type="entry name" value="AMP-bd_C_sf"/>
</dbReference>
<feature type="domain" description="Acetyl-coenzyme A synthetase N-terminal" evidence="9">
    <location>
        <begin position="37"/>
        <end position="88"/>
    </location>
</feature>
<keyword evidence="2 10" id="KW-0436">Ligase</keyword>
<evidence type="ECO:0000256" key="1">
    <source>
        <dbReference type="ARBA" id="ARBA00006432"/>
    </source>
</evidence>
<dbReference type="PANTHER" id="PTHR24095">
    <property type="entry name" value="ACETYL-COENZYME A SYNTHETASE"/>
    <property type="match status" value="1"/>
</dbReference>
<dbReference type="Pfam" id="PF16177">
    <property type="entry name" value="ACAS_N"/>
    <property type="match status" value="1"/>
</dbReference>
<dbReference type="GO" id="GO:0016208">
    <property type="term" value="F:AMP binding"/>
    <property type="evidence" value="ECO:0007669"/>
    <property type="project" value="InterPro"/>
</dbReference>
<dbReference type="Proteomes" id="UP000007844">
    <property type="component" value="Chromosome"/>
</dbReference>
<dbReference type="PROSITE" id="PS00455">
    <property type="entry name" value="AMP_BINDING"/>
    <property type="match status" value="1"/>
</dbReference>
<evidence type="ECO:0000256" key="4">
    <source>
        <dbReference type="ARBA" id="ARBA00022840"/>
    </source>
</evidence>
<name>F3YZN0_DESAF</name>
<sequence>MDDTGALDVLLNEVRVFRPLPQTIIEANVNPQEVTGAYRLAQEDPLAYWEEAALELEWFRKWDRVLDSDNPPFYRWFPGGQCNIVHNALDRHIRTVNRNKLALIWEGEPGDSRKFTYFELYRAVNRFAGALRSLGVRKGDRVAVFMPLLPETLIAMLATAKIGAVHVCVFGGFSAKALSERICDSQARVVVTADGFYRNGKVINQKAIVDEALNSACADCVDTVVVVHRAGVDVDMVSARDIWYEDLVRSEAPETRTEVMEATDPLFLLHTSGTSGRAKGIVHTHGGYMVGVARTMNWIFDIKPTDIFWCTADAGWITGHSYVVYAPLLCGTTTLMYEGHPLYPQADRLWSIVARYGVTALYTTPTLIRMLMRYGSQFPRQHDISSLRMLGSVGEPLNPEAWVWFHRHIGRGECPLMDTWWQTETGMCMLSPLPVSVLKPGSVNKPLPGVEAEVVDRQGQPVPPGKGGFLVLTKPWPGMLQTLWNDPKGYAQAYWEKIPGVYVTGDVARKDEDGYFWIQGRADEVINIAGHNIGTAEIESALCVHKAVAEAAVVGVPDKIKGEVAKAFVVLSEGRELGEDLVRELKAMVRRELGPVVVLKSVAFVESLPRTKAGKILRRVLRAQELGVDPGDLSVLDEE</sequence>
<keyword evidence="5" id="KW-0007">Acetylation</keyword>
<evidence type="ECO:0000256" key="5">
    <source>
        <dbReference type="ARBA" id="ARBA00022990"/>
    </source>
</evidence>
<dbReference type="STRING" id="690850.Desaf_1391"/>
<organism evidence="10 11">
    <name type="scientific">Desulfocurvibacter africanus subsp. africanus str. Walvis Bay</name>
    <dbReference type="NCBI Taxonomy" id="690850"/>
    <lineage>
        <taxon>Bacteria</taxon>
        <taxon>Pseudomonadati</taxon>
        <taxon>Thermodesulfobacteriota</taxon>
        <taxon>Desulfovibrionia</taxon>
        <taxon>Desulfovibrionales</taxon>
        <taxon>Desulfovibrionaceae</taxon>
        <taxon>Desulfocurvibacter</taxon>
    </lineage>
</organism>
<keyword evidence="11" id="KW-1185">Reference proteome</keyword>
<dbReference type="HOGENOM" id="CLU_000022_3_6_7"/>
<dbReference type="KEGG" id="daf:Desaf_1391"/>
<keyword evidence="3" id="KW-0547">Nucleotide-binding</keyword>
<evidence type="ECO:0000256" key="6">
    <source>
        <dbReference type="NCBIfam" id="TIGR02188"/>
    </source>
</evidence>
<dbReference type="GO" id="GO:0003987">
    <property type="term" value="F:acetate-CoA ligase activity"/>
    <property type="evidence" value="ECO:0007669"/>
    <property type="project" value="UniProtKB-UniRule"/>
</dbReference>
<dbReference type="InterPro" id="IPR011904">
    <property type="entry name" value="Ac_CoA_lig"/>
</dbReference>
<dbReference type="NCBIfam" id="NF001208">
    <property type="entry name" value="PRK00174.1"/>
    <property type="match status" value="1"/>
</dbReference>
<evidence type="ECO:0000256" key="3">
    <source>
        <dbReference type="ARBA" id="ARBA00022741"/>
    </source>
</evidence>
<dbReference type="Pfam" id="PF13193">
    <property type="entry name" value="AMP-binding_C"/>
    <property type="match status" value="1"/>
</dbReference>
<proteinExistence type="inferred from homology"/>
<dbReference type="InterPro" id="IPR032387">
    <property type="entry name" value="ACAS_N"/>
</dbReference>
<evidence type="ECO:0000259" key="8">
    <source>
        <dbReference type="Pfam" id="PF13193"/>
    </source>
</evidence>
<dbReference type="EMBL" id="CP003221">
    <property type="protein sequence ID" value="EGJ49729.1"/>
    <property type="molecule type" value="Genomic_DNA"/>
</dbReference>
<dbReference type="FunFam" id="3.40.50.12780:FF:000001">
    <property type="entry name" value="Acetyl-coenzyme A synthetase"/>
    <property type="match status" value="1"/>
</dbReference>
<dbReference type="GO" id="GO:0019427">
    <property type="term" value="P:acetyl-CoA biosynthetic process from acetate"/>
    <property type="evidence" value="ECO:0007669"/>
    <property type="project" value="UniProtKB-UniRule"/>
</dbReference>
<dbReference type="InterPro" id="IPR042099">
    <property type="entry name" value="ANL_N_sf"/>
</dbReference>
<dbReference type="eggNOG" id="COG0365">
    <property type="taxonomic scope" value="Bacteria"/>
</dbReference>
<evidence type="ECO:0000313" key="10">
    <source>
        <dbReference type="EMBL" id="EGJ49729.1"/>
    </source>
</evidence>
<accession>F3YZN0</accession>
<evidence type="ECO:0000259" key="9">
    <source>
        <dbReference type="Pfam" id="PF16177"/>
    </source>
</evidence>
<dbReference type="InterPro" id="IPR025110">
    <property type="entry name" value="AMP-bd_C"/>
</dbReference>
<feature type="domain" description="AMP-dependent synthetase/ligase" evidence="7">
    <location>
        <begin position="97"/>
        <end position="476"/>
    </location>
</feature>
<dbReference type="Pfam" id="PF00501">
    <property type="entry name" value="AMP-binding"/>
    <property type="match status" value="1"/>
</dbReference>
<dbReference type="EC" id="6.2.1.1" evidence="6"/>
<dbReference type="SUPFAM" id="SSF56801">
    <property type="entry name" value="Acetyl-CoA synthetase-like"/>
    <property type="match status" value="1"/>
</dbReference>
<dbReference type="Gene3D" id="3.30.300.30">
    <property type="match status" value="1"/>
</dbReference>
<dbReference type="AlphaFoldDB" id="F3YZN0"/>
<keyword evidence="4" id="KW-0067">ATP-binding</keyword>
<protein>
    <recommendedName>
        <fullName evidence="6">Acetate--CoA ligase</fullName>
        <ecNumber evidence="6">6.2.1.1</ecNumber>
    </recommendedName>
</protein>